<feature type="compositionally biased region" description="Basic and acidic residues" evidence="5">
    <location>
        <begin position="465"/>
        <end position="498"/>
    </location>
</feature>
<evidence type="ECO:0000256" key="1">
    <source>
        <dbReference type="ARBA" id="ARBA00022723"/>
    </source>
</evidence>
<dbReference type="Gene3D" id="3.30.40.10">
    <property type="entry name" value="Zinc/RING finger domain, C3HC4 (zinc finger)"/>
    <property type="match status" value="1"/>
</dbReference>
<dbReference type="GO" id="GO:0070210">
    <property type="term" value="C:Rpd3L-Expanded complex"/>
    <property type="evidence" value="ECO:0007669"/>
    <property type="project" value="TreeGrafter"/>
</dbReference>
<evidence type="ECO:0000256" key="4">
    <source>
        <dbReference type="ARBA" id="ARBA00022853"/>
    </source>
</evidence>
<evidence type="ECO:0000313" key="7">
    <source>
        <dbReference type="Proteomes" id="UP001152795"/>
    </source>
</evidence>
<sequence length="524" mass="59609">MNGDVSFQNVQSCLTMAAGSDRQPIESSVVPACGKPTTNSLTRLPGVRNHIPYSDHNYGKPLTPPDSCSPDHPEEADTGNEDEGFTRCICGFNHDDGYMICCDKCSAWQHVECVGINCVPDTYLCDMCDPRPLDKERAKQIQRKKLEEPTDEEDDEDGDISDHDSDNGISRVCLPNPSSAMKENVLSKGKRKKRESTRKLNQKEMKHNKRKRRKRKHMSSTDTIPVDEETNGPWPFPEHKHYEEAPKTVYIGDWGSCAFPLESNASPNSMLRPEQICKVVDVQKNKKGVVVTEDINGQQVIIECKGTLMLESKFKEDHPMFSKCDPFVLYYTKLELVMNFSVYGNDARFIRRSCSPTAEVRHVTVDNKPHLVVVSMSPLAKGTEVTLAFEFPFQEYRRQLDCACARDDCKVQDHNTAIQRVEQTNGYRSSKDEHGLVDSSLSNHMDSDSDADNNTKDKRSRKKLSREDRKLQQYLRQFEKMEKTEKKKQQHTNGRDGRTGILTQRNYPDEYNGDTPSKPGKGLR</sequence>
<reference evidence="6" key="1">
    <citation type="submission" date="2020-04" db="EMBL/GenBank/DDBJ databases">
        <authorList>
            <person name="Alioto T."/>
            <person name="Alioto T."/>
            <person name="Gomez Garrido J."/>
        </authorList>
    </citation>
    <scope>NUCLEOTIDE SEQUENCE</scope>
    <source>
        <strain evidence="6">A484AB</strain>
    </source>
</reference>
<feature type="compositionally biased region" description="Basic residues" evidence="5">
    <location>
        <begin position="206"/>
        <end position="218"/>
    </location>
</feature>
<dbReference type="GO" id="GO:0034967">
    <property type="term" value="C:Set3 complex"/>
    <property type="evidence" value="ECO:0007669"/>
    <property type="project" value="TreeGrafter"/>
</dbReference>
<dbReference type="PROSITE" id="PS01359">
    <property type="entry name" value="ZF_PHD_1"/>
    <property type="match status" value="1"/>
</dbReference>
<evidence type="ECO:0000313" key="6">
    <source>
        <dbReference type="EMBL" id="CAB4028167.1"/>
    </source>
</evidence>
<keyword evidence="3" id="KW-0862">Zinc</keyword>
<feature type="region of interest" description="Disordered" evidence="5">
    <location>
        <begin position="141"/>
        <end position="233"/>
    </location>
</feature>
<dbReference type="SUPFAM" id="SSF57903">
    <property type="entry name" value="FYVE/PHD zinc finger"/>
    <property type="match status" value="1"/>
</dbReference>
<dbReference type="Pfam" id="PF20826">
    <property type="entry name" value="PHD_5"/>
    <property type="match status" value="1"/>
</dbReference>
<dbReference type="AlphaFoldDB" id="A0A7D9JEL5"/>
<dbReference type="InterPro" id="IPR019786">
    <property type="entry name" value="Zinc_finger_PHD-type_CS"/>
</dbReference>
<keyword evidence="7" id="KW-1185">Reference proteome</keyword>
<gene>
    <name evidence="6" type="ORF">PACLA_8A005882</name>
</gene>
<dbReference type="EMBL" id="CACRXK020015295">
    <property type="protein sequence ID" value="CAB4028167.1"/>
    <property type="molecule type" value="Genomic_DNA"/>
</dbReference>
<keyword evidence="4" id="KW-0156">Chromatin regulator</keyword>
<dbReference type="InterPro" id="IPR001214">
    <property type="entry name" value="SET_dom"/>
</dbReference>
<accession>A0A7D9JEL5</accession>
<dbReference type="SMART" id="SM00317">
    <property type="entry name" value="SET"/>
    <property type="match status" value="1"/>
</dbReference>
<dbReference type="PANTHER" id="PTHR46462">
    <property type="entry name" value="UPSET, ISOFORM A"/>
    <property type="match status" value="1"/>
</dbReference>
<dbReference type="SUPFAM" id="SSF82199">
    <property type="entry name" value="SET domain"/>
    <property type="match status" value="1"/>
</dbReference>
<proteinExistence type="predicted"/>
<protein>
    <submittedName>
        <fullName evidence="6">Inactive histone-lysine N-methyltransferase 2E isoform X4</fullName>
    </submittedName>
</protein>
<keyword evidence="1" id="KW-0479">Metal-binding</keyword>
<feature type="region of interest" description="Disordered" evidence="5">
    <location>
        <begin position="421"/>
        <end position="524"/>
    </location>
</feature>
<dbReference type="SMART" id="SM00249">
    <property type="entry name" value="PHD"/>
    <property type="match status" value="1"/>
</dbReference>
<evidence type="ECO:0000256" key="5">
    <source>
        <dbReference type="SAM" id="MobiDB-lite"/>
    </source>
</evidence>
<dbReference type="OrthoDB" id="1928087at2759"/>
<comment type="caution">
    <text evidence="6">The sequence shown here is derived from an EMBL/GenBank/DDBJ whole genome shotgun (WGS) entry which is preliminary data.</text>
</comment>
<evidence type="ECO:0000256" key="2">
    <source>
        <dbReference type="ARBA" id="ARBA00022771"/>
    </source>
</evidence>
<dbReference type="GO" id="GO:0008270">
    <property type="term" value="F:zinc ion binding"/>
    <property type="evidence" value="ECO:0007669"/>
    <property type="project" value="UniProtKB-KW"/>
</dbReference>
<dbReference type="Pfam" id="PF00856">
    <property type="entry name" value="SET"/>
    <property type="match status" value="1"/>
</dbReference>
<dbReference type="InterPro" id="IPR011011">
    <property type="entry name" value="Znf_FYVE_PHD"/>
</dbReference>
<dbReference type="CDD" id="cd15550">
    <property type="entry name" value="PHD_MLL5"/>
    <property type="match status" value="1"/>
</dbReference>
<dbReference type="FunFam" id="3.30.40.10:FF:000150">
    <property type="entry name" value="Inactive histone-lysine N-methyltransferase 2E"/>
    <property type="match status" value="1"/>
</dbReference>
<feature type="region of interest" description="Disordered" evidence="5">
    <location>
        <begin position="53"/>
        <end position="80"/>
    </location>
</feature>
<name>A0A7D9JEL5_PARCT</name>
<dbReference type="GO" id="GO:0006325">
    <property type="term" value="P:chromatin organization"/>
    <property type="evidence" value="ECO:0007669"/>
    <property type="project" value="UniProtKB-KW"/>
</dbReference>
<dbReference type="Proteomes" id="UP001152795">
    <property type="component" value="Unassembled WGS sequence"/>
</dbReference>
<feature type="compositionally biased region" description="Acidic residues" evidence="5">
    <location>
        <begin position="149"/>
        <end position="159"/>
    </location>
</feature>
<keyword evidence="2" id="KW-0863">Zinc-finger</keyword>
<dbReference type="PANTHER" id="PTHR46462:SF3">
    <property type="entry name" value="UPSET, ISOFORM A"/>
    <property type="match status" value="1"/>
</dbReference>
<dbReference type="InterPro" id="IPR046341">
    <property type="entry name" value="SET_dom_sf"/>
</dbReference>
<organism evidence="6 7">
    <name type="scientific">Paramuricea clavata</name>
    <name type="common">Red gorgonian</name>
    <name type="synonym">Violescent sea-whip</name>
    <dbReference type="NCBI Taxonomy" id="317549"/>
    <lineage>
        <taxon>Eukaryota</taxon>
        <taxon>Metazoa</taxon>
        <taxon>Cnidaria</taxon>
        <taxon>Anthozoa</taxon>
        <taxon>Octocorallia</taxon>
        <taxon>Malacalcyonacea</taxon>
        <taxon>Plexauridae</taxon>
        <taxon>Paramuricea</taxon>
    </lineage>
</organism>
<dbReference type="InterPro" id="IPR013083">
    <property type="entry name" value="Znf_RING/FYVE/PHD"/>
</dbReference>
<dbReference type="InterPro" id="IPR001965">
    <property type="entry name" value="Znf_PHD"/>
</dbReference>
<dbReference type="GO" id="GO:0006355">
    <property type="term" value="P:regulation of DNA-templated transcription"/>
    <property type="evidence" value="ECO:0007669"/>
    <property type="project" value="TreeGrafter"/>
</dbReference>
<dbReference type="PROSITE" id="PS50280">
    <property type="entry name" value="SET"/>
    <property type="match status" value="1"/>
</dbReference>
<dbReference type="Gene3D" id="2.170.270.10">
    <property type="entry name" value="SET domain"/>
    <property type="match status" value="1"/>
</dbReference>
<evidence type="ECO:0000256" key="3">
    <source>
        <dbReference type="ARBA" id="ARBA00022833"/>
    </source>
</evidence>
<dbReference type="CDD" id="cd10529">
    <property type="entry name" value="SET_SETD5-like"/>
    <property type="match status" value="1"/>
</dbReference>